<proteinExistence type="predicted"/>
<organism evidence="1 2">
    <name type="scientific">Microlunatus flavus</name>
    <dbReference type="NCBI Taxonomy" id="1036181"/>
    <lineage>
        <taxon>Bacteria</taxon>
        <taxon>Bacillati</taxon>
        <taxon>Actinomycetota</taxon>
        <taxon>Actinomycetes</taxon>
        <taxon>Propionibacteriales</taxon>
        <taxon>Propionibacteriaceae</taxon>
        <taxon>Microlunatus</taxon>
    </lineage>
</organism>
<reference evidence="2" key="1">
    <citation type="submission" date="2016-10" db="EMBL/GenBank/DDBJ databases">
        <authorList>
            <person name="Varghese N."/>
            <person name="Submissions S."/>
        </authorList>
    </citation>
    <scope>NUCLEOTIDE SEQUENCE [LARGE SCALE GENOMIC DNA]</scope>
    <source>
        <strain evidence="2">CGMCC 4.6856</strain>
    </source>
</reference>
<accession>A0A1H8ZGK8</accession>
<dbReference type="Proteomes" id="UP000198504">
    <property type="component" value="Unassembled WGS sequence"/>
</dbReference>
<evidence type="ECO:0000313" key="2">
    <source>
        <dbReference type="Proteomes" id="UP000198504"/>
    </source>
</evidence>
<dbReference type="EMBL" id="FOFA01000001">
    <property type="protein sequence ID" value="SEP63481.1"/>
    <property type="molecule type" value="Genomic_DNA"/>
</dbReference>
<evidence type="ECO:0000313" key="1">
    <source>
        <dbReference type="EMBL" id="SEP63481.1"/>
    </source>
</evidence>
<sequence length="30" mass="3263">MAAGAVLEATVRLDDRGRTFLGTDPSQEER</sequence>
<name>A0A1H8ZGK8_9ACTN</name>
<protein>
    <submittedName>
        <fullName evidence="1">Uncharacterized protein</fullName>
    </submittedName>
</protein>
<keyword evidence="2" id="KW-1185">Reference proteome</keyword>
<gene>
    <name evidence="1" type="ORF">SAMN05421756_101234</name>
</gene>
<dbReference type="AlphaFoldDB" id="A0A1H8ZGK8"/>